<reference evidence="6" key="1">
    <citation type="submission" date="2023-01" db="EMBL/GenBank/DDBJ databases">
        <title>Genome assembly of the deep-sea coral Lophelia pertusa.</title>
        <authorList>
            <person name="Herrera S."/>
            <person name="Cordes E."/>
        </authorList>
    </citation>
    <scope>NUCLEOTIDE SEQUENCE</scope>
    <source>
        <strain evidence="6">USNM1676648</strain>
        <tissue evidence="6">Polyp</tissue>
    </source>
</reference>
<keyword evidence="3" id="KW-0732">Signal</keyword>
<dbReference type="PANTHER" id="PTHR16059:SF25">
    <property type="entry name" value="LYSOZYME"/>
    <property type="match status" value="1"/>
</dbReference>
<organism evidence="6 7">
    <name type="scientific">Desmophyllum pertusum</name>
    <dbReference type="NCBI Taxonomy" id="174260"/>
    <lineage>
        <taxon>Eukaryota</taxon>
        <taxon>Metazoa</taxon>
        <taxon>Cnidaria</taxon>
        <taxon>Anthozoa</taxon>
        <taxon>Hexacorallia</taxon>
        <taxon>Scleractinia</taxon>
        <taxon>Caryophylliina</taxon>
        <taxon>Caryophylliidae</taxon>
        <taxon>Desmophyllum</taxon>
    </lineage>
</organism>
<dbReference type="OrthoDB" id="5956396at2759"/>
<dbReference type="EMBL" id="MU825879">
    <property type="protein sequence ID" value="KAJ7385805.1"/>
    <property type="molecule type" value="Genomic_DNA"/>
</dbReference>
<dbReference type="Proteomes" id="UP001163046">
    <property type="component" value="Unassembled WGS sequence"/>
</dbReference>
<proteinExistence type="predicted"/>
<dbReference type="AlphaFoldDB" id="A0A9W9ZQV1"/>
<evidence type="ECO:0000256" key="2">
    <source>
        <dbReference type="ARBA" id="ARBA00022692"/>
    </source>
</evidence>
<comment type="caution">
    <text evidence="6">The sequence shown here is derived from an EMBL/GenBank/DDBJ whole genome shotgun (WGS) entry which is preliminary data.</text>
</comment>
<evidence type="ECO:0000256" key="5">
    <source>
        <dbReference type="ARBA" id="ARBA00023136"/>
    </source>
</evidence>
<keyword evidence="2" id="KW-0812">Transmembrane</keyword>
<name>A0A9W9ZQV1_9CNID</name>
<keyword evidence="4" id="KW-1133">Transmembrane helix</keyword>
<evidence type="ECO:0000256" key="3">
    <source>
        <dbReference type="ARBA" id="ARBA00022729"/>
    </source>
</evidence>
<evidence type="ECO:0000313" key="7">
    <source>
        <dbReference type="Proteomes" id="UP001163046"/>
    </source>
</evidence>
<sequence length="94" mass="10441">MKKLVCRCAVAASKRGFVFFGIQFWGECWSGADADQRFYMYDASNACANTEFKQCDTSSAKACAGKQYKNYVYEIVQDSPNGSGVGPPIHPEEY</sequence>
<evidence type="ECO:0000256" key="1">
    <source>
        <dbReference type="ARBA" id="ARBA00004167"/>
    </source>
</evidence>
<keyword evidence="5" id="KW-0472">Membrane</keyword>
<accession>A0A9W9ZQV1</accession>
<protein>
    <submittedName>
        <fullName evidence="6">Uncharacterized protein</fullName>
    </submittedName>
</protein>
<evidence type="ECO:0000256" key="4">
    <source>
        <dbReference type="ARBA" id="ARBA00022989"/>
    </source>
</evidence>
<gene>
    <name evidence="6" type="ORF">OS493_013839</name>
</gene>
<dbReference type="PANTHER" id="PTHR16059">
    <property type="entry name" value="ANTHRAX TOXIN RECEPTOR"/>
    <property type="match status" value="1"/>
</dbReference>
<evidence type="ECO:0000313" key="6">
    <source>
        <dbReference type="EMBL" id="KAJ7385805.1"/>
    </source>
</evidence>
<dbReference type="GO" id="GO:0016020">
    <property type="term" value="C:membrane"/>
    <property type="evidence" value="ECO:0007669"/>
    <property type="project" value="UniProtKB-SubCell"/>
</dbReference>
<comment type="subcellular location">
    <subcellularLocation>
        <location evidence="1">Membrane</location>
        <topology evidence="1">Single-pass membrane protein</topology>
    </subcellularLocation>
</comment>
<keyword evidence="7" id="KW-1185">Reference proteome</keyword>